<dbReference type="AlphaFoldDB" id="A0A3P1XN68"/>
<dbReference type="InterPro" id="IPR058240">
    <property type="entry name" value="rSAM_sf"/>
</dbReference>
<evidence type="ECO:0000313" key="9">
    <source>
        <dbReference type="EMBL" id="RRD59498.1"/>
    </source>
</evidence>
<evidence type="ECO:0000256" key="4">
    <source>
        <dbReference type="ARBA" id="ARBA00022723"/>
    </source>
</evidence>
<keyword evidence="3" id="KW-0949">S-adenosyl-L-methionine</keyword>
<dbReference type="Proteomes" id="UP000278609">
    <property type="component" value="Unassembled WGS sequence"/>
</dbReference>
<dbReference type="InterPro" id="IPR023867">
    <property type="entry name" value="Sulphatase_maturase_rSAM"/>
</dbReference>
<dbReference type="GO" id="GO:0016491">
    <property type="term" value="F:oxidoreductase activity"/>
    <property type="evidence" value="ECO:0007669"/>
    <property type="project" value="InterPro"/>
</dbReference>
<dbReference type="InterPro" id="IPR013785">
    <property type="entry name" value="Aldolase_TIM"/>
</dbReference>
<evidence type="ECO:0000256" key="3">
    <source>
        <dbReference type="ARBA" id="ARBA00022691"/>
    </source>
</evidence>
<dbReference type="OrthoDB" id="9763993at2"/>
<organism evidence="9 10">
    <name type="scientific">Tannerella forsythia</name>
    <name type="common">Bacteroides forsythus</name>
    <dbReference type="NCBI Taxonomy" id="28112"/>
    <lineage>
        <taxon>Bacteria</taxon>
        <taxon>Pseudomonadati</taxon>
        <taxon>Bacteroidota</taxon>
        <taxon>Bacteroidia</taxon>
        <taxon>Bacteroidales</taxon>
        <taxon>Tannerellaceae</taxon>
        <taxon>Tannerella</taxon>
    </lineage>
</organism>
<dbReference type="CDD" id="cd01335">
    <property type="entry name" value="Radical_SAM"/>
    <property type="match status" value="1"/>
</dbReference>
<dbReference type="GO" id="GO:0051539">
    <property type="term" value="F:4 iron, 4 sulfur cluster binding"/>
    <property type="evidence" value="ECO:0007669"/>
    <property type="project" value="UniProtKB-KW"/>
</dbReference>
<keyword evidence="4" id="KW-0479">Metal-binding</keyword>
<name>A0A3P1XN68_TANFO</name>
<sequence length="417" mass="48813">MKEYLSPGDLKRCLANTPQVTFEVTDACNLRCEYCGYGKFYSDYDERKNQMLPAEKATRFLDFLIDLWNSSLNTSINQNVYISFYGGEPLINFPFIQKIVHHLQKADCKTRRFTFSMTTNAILLNRYMDYLAEHKFNLLISLDGNEYNTSYRVDSNGKNSFDRITRNVDLLKEKYPEYFEEHVNFNAVLHNRNSVGSIYAFFKERYGKIPSIGELNSTGIRKDMIEEFEKTYKSSTESLLQSEHYSEIEKDMFLKSPTYHSATVFLMQHSEFRYNNYNELLYGKPKEEFILPTGTCLPFAKKVFITVNGKILPCERIGHQFALGKIDDDMIDLDFEAIAQKYNAYYAKMDRVCDKCHNKKACIQCMFNLADIDENKKPKCLGFMDKKSFDMYKNAQYSFLARNPGAYYRIMNDVIIE</sequence>
<gene>
    <name evidence="9" type="ORF">EII40_09560</name>
</gene>
<dbReference type="RefSeq" id="WP_124752035.1">
    <property type="nucleotide sequence ID" value="NZ_RQYS01000041.1"/>
</dbReference>
<dbReference type="SFLD" id="SFLDG01386">
    <property type="entry name" value="main_SPASM_domain-containing"/>
    <property type="match status" value="1"/>
</dbReference>
<dbReference type="PANTHER" id="PTHR43273">
    <property type="entry name" value="ANAEROBIC SULFATASE-MATURATING ENZYME HOMOLOG ASLB-RELATED"/>
    <property type="match status" value="1"/>
</dbReference>
<dbReference type="GO" id="GO:0046872">
    <property type="term" value="F:metal ion binding"/>
    <property type="evidence" value="ECO:0007669"/>
    <property type="project" value="UniProtKB-KW"/>
</dbReference>
<keyword evidence="2" id="KW-0004">4Fe-4S</keyword>
<evidence type="ECO:0000259" key="8">
    <source>
        <dbReference type="PROSITE" id="PS51918"/>
    </source>
</evidence>
<dbReference type="SFLD" id="SFLDG01384">
    <property type="entry name" value="thioether_bond_formation_requi"/>
    <property type="match status" value="1"/>
</dbReference>
<comment type="cofactor">
    <cofactor evidence="1">
        <name>[4Fe-4S] cluster</name>
        <dbReference type="ChEBI" id="CHEBI:49883"/>
    </cofactor>
</comment>
<dbReference type="EMBL" id="RQYS01000041">
    <property type="protein sequence ID" value="RRD59498.1"/>
    <property type="molecule type" value="Genomic_DNA"/>
</dbReference>
<comment type="caution">
    <text evidence="9">The sequence shown here is derived from an EMBL/GenBank/DDBJ whole genome shotgun (WGS) entry which is preliminary data.</text>
</comment>
<evidence type="ECO:0000256" key="5">
    <source>
        <dbReference type="ARBA" id="ARBA00023004"/>
    </source>
</evidence>
<evidence type="ECO:0000256" key="1">
    <source>
        <dbReference type="ARBA" id="ARBA00001966"/>
    </source>
</evidence>
<proteinExistence type="inferred from homology"/>
<dbReference type="PROSITE" id="PS01305">
    <property type="entry name" value="MOAA_NIFB_PQQE"/>
    <property type="match status" value="1"/>
</dbReference>
<dbReference type="Pfam" id="PF04055">
    <property type="entry name" value="Radical_SAM"/>
    <property type="match status" value="1"/>
</dbReference>
<accession>A0A3P1XN68</accession>
<dbReference type="SFLD" id="SFLDG01067">
    <property type="entry name" value="SPASM/twitch_domain_containing"/>
    <property type="match status" value="1"/>
</dbReference>
<dbReference type="SUPFAM" id="SSF102114">
    <property type="entry name" value="Radical SAM enzymes"/>
    <property type="match status" value="1"/>
</dbReference>
<comment type="similarity">
    <text evidence="7">Belongs to the radical SAM superfamily. Anaerobic sulfatase-maturating enzyme family.</text>
</comment>
<evidence type="ECO:0000256" key="2">
    <source>
        <dbReference type="ARBA" id="ARBA00022485"/>
    </source>
</evidence>
<dbReference type="SFLD" id="SFLDS00029">
    <property type="entry name" value="Radical_SAM"/>
    <property type="match status" value="1"/>
</dbReference>
<feature type="domain" description="Radical SAM core" evidence="8">
    <location>
        <begin position="14"/>
        <end position="249"/>
    </location>
</feature>
<dbReference type="InterPro" id="IPR007197">
    <property type="entry name" value="rSAM"/>
</dbReference>
<dbReference type="Gene3D" id="3.20.20.70">
    <property type="entry name" value="Aldolase class I"/>
    <property type="match status" value="1"/>
</dbReference>
<evidence type="ECO:0000256" key="7">
    <source>
        <dbReference type="ARBA" id="ARBA00023601"/>
    </source>
</evidence>
<dbReference type="NCBIfam" id="TIGR04148">
    <property type="entry name" value="GG_samocin_CFB"/>
    <property type="match status" value="1"/>
</dbReference>
<evidence type="ECO:0000256" key="6">
    <source>
        <dbReference type="ARBA" id="ARBA00023014"/>
    </source>
</evidence>
<dbReference type="PANTHER" id="PTHR43273:SF3">
    <property type="entry name" value="ANAEROBIC SULFATASE-MATURATING ENZYME HOMOLOG ASLB-RELATED"/>
    <property type="match status" value="1"/>
</dbReference>
<dbReference type="InterPro" id="IPR026407">
    <property type="entry name" value="SAM_GG-Bacter"/>
</dbReference>
<evidence type="ECO:0000313" key="10">
    <source>
        <dbReference type="Proteomes" id="UP000278609"/>
    </source>
</evidence>
<keyword evidence="5" id="KW-0408">Iron</keyword>
<keyword evidence="6" id="KW-0411">Iron-sulfur</keyword>
<protein>
    <submittedName>
        <fullName evidence="9">Radical SAM peptide maturase</fullName>
    </submittedName>
</protein>
<reference evidence="9 10" key="1">
    <citation type="submission" date="2018-11" db="EMBL/GenBank/DDBJ databases">
        <title>Genomes From Bacteria Associated with the Canine Oral Cavity: a Test Case for Automated Genome-Based Taxonomic Assignment.</title>
        <authorList>
            <person name="Coil D.A."/>
            <person name="Jospin G."/>
            <person name="Darling A.E."/>
            <person name="Wallis C."/>
            <person name="Davis I.J."/>
            <person name="Harris S."/>
            <person name="Eisen J.A."/>
            <person name="Holcombe L.J."/>
            <person name="O'Flynn C."/>
        </authorList>
    </citation>
    <scope>NUCLEOTIDE SEQUENCE [LARGE SCALE GENOMIC DNA]</scope>
    <source>
        <strain evidence="9 10">OH2617_COT-023</strain>
    </source>
</reference>
<dbReference type="InterPro" id="IPR000385">
    <property type="entry name" value="MoaA_NifB_PqqE_Fe-S-bd_CS"/>
</dbReference>
<dbReference type="PROSITE" id="PS51918">
    <property type="entry name" value="RADICAL_SAM"/>
    <property type="match status" value="1"/>
</dbReference>